<gene>
    <name evidence="2" type="ORF">CGC50_02130</name>
</gene>
<dbReference type="AlphaFoldDB" id="A0A250FLT7"/>
<feature type="coiled-coil region" evidence="1">
    <location>
        <begin position="33"/>
        <end position="60"/>
    </location>
</feature>
<dbReference type="OMA" id="DYCIAQL"/>
<protein>
    <recommendedName>
        <fullName evidence="4">Cell division protein ZapB</fullName>
    </recommendedName>
</protein>
<evidence type="ECO:0000313" key="3">
    <source>
        <dbReference type="Proteomes" id="UP000217250"/>
    </source>
</evidence>
<dbReference type="Proteomes" id="UP000217250">
    <property type="component" value="Chromosome"/>
</dbReference>
<accession>A0A250FLT7</accession>
<keyword evidence="1" id="KW-0175">Coiled coil</keyword>
<proteinExistence type="predicted"/>
<evidence type="ECO:0000313" key="2">
    <source>
        <dbReference type="EMBL" id="ATA86054.1"/>
    </source>
</evidence>
<name>A0A250FLT7_9FLAO</name>
<dbReference type="GeneID" id="84807360"/>
<evidence type="ECO:0000256" key="1">
    <source>
        <dbReference type="SAM" id="Coils"/>
    </source>
</evidence>
<organism evidence="2 3">
    <name type="scientific">Capnocytophaga gingivalis</name>
    <dbReference type="NCBI Taxonomy" id="1017"/>
    <lineage>
        <taxon>Bacteria</taxon>
        <taxon>Pseudomonadati</taxon>
        <taxon>Bacteroidota</taxon>
        <taxon>Flavobacteriia</taxon>
        <taxon>Flavobacteriales</taxon>
        <taxon>Flavobacteriaceae</taxon>
        <taxon>Capnocytophaga</taxon>
    </lineage>
</organism>
<evidence type="ECO:0008006" key="4">
    <source>
        <dbReference type="Google" id="ProtNLM"/>
    </source>
</evidence>
<dbReference type="KEGG" id="cgh:CGC50_02130"/>
<reference evidence="3" key="1">
    <citation type="submission" date="2017-06" db="EMBL/GenBank/DDBJ databases">
        <title>Capnocytophaga spp. assemblies.</title>
        <authorList>
            <person name="Gulvik C.A."/>
        </authorList>
    </citation>
    <scope>NUCLEOTIDE SEQUENCE [LARGE SCALE GENOMIC DNA]</scope>
    <source>
        <strain evidence="3">H1496</strain>
    </source>
</reference>
<dbReference type="EMBL" id="CP022386">
    <property type="protein sequence ID" value="ATA86054.1"/>
    <property type="molecule type" value="Genomic_DNA"/>
</dbReference>
<sequence>MEEWIQKIELLLPQVQLYVRSLEEKNSMLLGQVEALTHMLDKAQSEKQAYEQKYEALKVTQALLGSDEKRTEAKLKINSLIREIEQCIVQLSQDK</sequence>
<dbReference type="RefSeq" id="WP_002668235.1">
    <property type="nucleotide sequence ID" value="NZ_CAUQOG010000020.1"/>
</dbReference>
<dbReference type="OrthoDB" id="1467932at2"/>